<name>A0AAD5LTD5_PYTIN</name>
<dbReference type="EMBL" id="JAKCXM010000819">
    <property type="protein sequence ID" value="KAJ0391831.1"/>
    <property type="molecule type" value="Genomic_DNA"/>
</dbReference>
<evidence type="ECO:0000256" key="4">
    <source>
        <dbReference type="ARBA" id="ARBA00046271"/>
    </source>
</evidence>
<protein>
    <recommendedName>
        <fullName evidence="7">Peroxisomal membrane protein</fullName>
    </recommendedName>
</protein>
<evidence type="ECO:0000256" key="3">
    <source>
        <dbReference type="ARBA" id="ARBA00023140"/>
    </source>
</evidence>
<comment type="caution">
    <text evidence="5">The sequence shown here is derived from an EMBL/GenBank/DDBJ whole genome shotgun (WGS) entry which is preliminary data.</text>
</comment>
<evidence type="ECO:0000256" key="1">
    <source>
        <dbReference type="ARBA" id="ARBA00022593"/>
    </source>
</evidence>
<keyword evidence="6" id="KW-1185">Reference proteome</keyword>
<proteinExistence type="predicted"/>
<evidence type="ECO:0008006" key="7">
    <source>
        <dbReference type="Google" id="ProtNLM"/>
    </source>
</evidence>
<gene>
    <name evidence="5" type="ORF">P43SY_005986</name>
</gene>
<organism evidence="5 6">
    <name type="scientific">Pythium insidiosum</name>
    <name type="common">Pythiosis disease agent</name>
    <dbReference type="NCBI Taxonomy" id="114742"/>
    <lineage>
        <taxon>Eukaryota</taxon>
        <taxon>Sar</taxon>
        <taxon>Stramenopiles</taxon>
        <taxon>Oomycota</taxon>
        <taxon>Peronosporomycetes</taxon>
        <taxon>Pythiales</taxon>
        <taxon>Pythiaceae</taxon>
        <taxon>Pythium</taxon>
    </lineage>
</organism>
<dbReference type="Pfam" id="PF05648">
    <property type="entry name" value="PEX11"/>
    <property type="match status" value="1"/>
</dbReference>
<keyword evidence="1" id="KW-0962">Peroxisome biogenesis</keyword>
<dbReference type="AlphaFoldDB" id="A0AAD5LTD5"/>
<dbReference type="InterPro" id="IPR008733">
    <property type="entry name" value="PEX11"/>
</dbReference>
<dbReference type="PANTHER" id="PTHR12652:SF25">
    <property type="entry name" value="MICROBODY (PEROXISOME) PROLIFERATION PROTEIN PEROXIN 11C (EUROFUNG)"/>
    <property type="match status" value="1"/>
</dbReference>
<keyword evidence="3" id="KW-0576">Peroxisome</keyword>
<evidence type="ECO:0000256" key="2">
    <source>
        <dbReference type="ARBA" id="ARBA00023136"/>
    </source>
</evidence>
<dbReference type="GO" id="GO:0005778">
    <property type="term" value="C:peroxisomal membrane"/>
    <property type="evidence" value="ECO:0007669"/>
    <property type="project" value="UniProtKB-SubCell"/>
</dbReference>
<dbReference type="PANTHER" id="PTHR12652">
    <property type="entry name" value="PEROXISOMAL BIOGENESIS FACTOR 11"/>
    <property type="match status" value="1"/>
</dbReference>
<dbReference type="GO" id="GO:0016559">
    <property type="term" value="P:peroxisome fission"/>
    <property type="evidence" value="ECO:0007669"/>
    <property type="project" value="InterPro"/>
</dbReference>
<keyword evidence="2" id="KW-0472">Membrane</keyword>
<comment type="subcellular location">
    <subcellularLocation>
        <location evidence="4">Peroxisome membrane</location>
    </subcellularLocation>
</comment>
<sequence length="233" mass="27305">MDLEKFVRYSSGTLRTDKFAKTIGYGCGSIGHLLAIAAHKDSDVSTGLKQISSNISMARYVIRFTGAFESYDALKNGSWCYGDDDKHIQQIVRLQAYSMLIYYPLEHISYVGYVAPKLIKMDANWYMRQSCWAWTAYVALDIYANQLRIIKLNKREKELLGKKDIEEEERKRELTSIRKRRKELYFLQLRNACFFPTCLHWSLERGCIPEPLVQFLCFIEAITGFWRTWVNFN</sequence>
<evidence type="ECO:0000313" key="5">
    <source>
        <dbReference type="EMBL" id="KAJ0391831.1"/>
    </source>
</evidence>
<accession>A0AAD5LTD5</accession>
<dbReference type="Proteomes" id="UP001209570">
    <property type="component" value="Unassembled WGS sequence"/>
</dbReference>
<evidence type="ECO:0000313" key="6">
    <source>
        <dbReference type="Proteomes" id="UP001209570"/>
    </source>
</evidence>
<reference evidence="5" key="1">
    <citation type="submission" date="2021-12" db="EMBL/GenBank/DDBJ databases">
        <title>Prjna785345.</title>
        <authorList>
            <person name="Rujirawat T."/>
            <person name="Krajaejun T."/>
        </authorList>
    </citation>
    <scope>NUCLEOTIDE SEQUENCE</scope>
    <source>
        <strain evidence="5">Pi057C3</strain>
    </source>
</reference>